<dbReference type="Proteomes" id="UP000198406">
    <property type="component" value="Unassembled WGS sequence"/>
</dbReference>
<keyword evidence="7" id="KW-1185">Reference proteome</keyword>
<evidence type="ECO:0000313" key="7">
    <source>
        <dbReference type="Proteomes" id="UP000198406"/>
    </source>
</evidence>
<sequence length="131" mass="15285">METAPNALIVPTVHGTTFMVKMPTYEGRDPCFQEEPWCVHCHSRPASGLLCCSRCRTAWYCNNDCQKSHYKAGHKTICLEVARDLKAVEREAVRLRNFRFQNLFETHVTNFSEVQETKEYMTARWGLMETY</sequence>
<dbReference type="Pfam" id="PF01753">
    <property type="entry name" value="zf-MYND"/>
    <property type="match status" value="1"/>
</dbReference>
<dbReference type="EMBL" id="BDSP01000253">
    <property type="protein sequence ID" value="GAX27208.1"/>
    <property type="molecule type" value="Genomic_DNA"/>
</dbReference>
<evidence type="ECO:0000313" key="6">
    <source>
        <dbReference type="EMBL" id="GAX27208.1"/>
    </source>
</evidence>
<evidence type="ECO:0000256" key="2">
    <source>
        <dbReference type="ARBA" id="ARBA00022771"/>
    </source>
</evidence>
<accession>A0A1Z5KMN9</accession>
<organism evidence="6 7">
    <name type="scientific">Fistulifera solaris</name>
    <name type="common">Oleaginous diatom</name>
    <dbReference type="NCBI Taxonomy" id="1519565"/>
    <lineage>
        <taxon>Eukaryota</taxon>
        <taxon>Sar</taxon>
        <taxon>Stramenopiles</taxon>
        <taxon>Ochrophyta</taxon>
        <taxon>Bacillariophyta</taxon>
        <taxon>Bacillariophyceae</taxon>
        <taxon>Bacillariophycidae</taxon>
        <taxon>Naviculales</taxon>
        <taxon>Naviculaceae</taxon>
        <taxon>Fistulifera</taxon>
    </lineage>
</organism>
<dbReference type="AlphaFoldDB" id="A0A1Z5KMN9"/>
<feature type="domain" description="MYND-type" evidence="5">
    <location>
        <begin position="38"/>
        <end position="78"/>
    </location>
</feature>
<evidence type="ECO:0000256" key="4">
    <source>
        <dbReference type="PROSITE-ProRule" id="PRU00134"/>
    </source>
</evidence>
<comment type="caution">
    <text evidence="6">The sequence shown here is derived from an EMBL/GenBank/DDBJ whole genome shotgun (WGS) entry which is preliminary data.</text>
</comment>
<name>A0A1Z5KMN9_FISSO</name>
<evidence type="ECO:0000256" key="3">
    <source>
        <dbReference type="ARBA" id="ARBA00022833"/>
    </source>
</evidence>
<proteinExistence type="predicted"/>
<keyword evidence="3" id="KW-0862">Zinc</keyword>
<evidence type="ECO:0000259" key="5">
    <source>
        <dbReference type="PROSITE" id="PS50865"/>
    </source>
</evidence>
<dbReference type="InterPro" id="IPR002893">
    <property type="entry name" value="Znf_MYND"/>
</dbReference>
<evidence type="ECO:0000256" key="1">
    <source>
        <dbReference type="ARBA" id="ARBA00022723"/>
    </source>
</evidence>
<dbReference type="GO" id="GO:0008270">
    <property type="term" value="F:zinc ion binding"/>
    <property type="evidence" value="ECO:0007669"/>
    <property type="project" value="UniProtKB-KW"/>
</dbReference>
<protein>
    <recommendedName>
        <fullName evidence="5">MYND-type domain-containing protein</fullName>
    </recommendedName>
</protein>
<keyword evidence="2 4" id="KW-0863">Zinc-finger</keyword>
<dbReference type="OrthoDB" id="57654at2759"/>
<dbReference type="PROSITE" id="PS01360">
    <property type="entry name" value="ZF_MYND_1"/>
    <property type="match status" value="1"/>
</dbReference>
<reference evidence="6 7" key="1">
    <citation type="journal article" date="2015" name="Plant Cell">
        <title>Oil accumulation by the oleaginous diatom Fistulifera solaris as revealed by the genome and transcriptome.</title>
        <authorList>
            <person name="Tanaka T."/>
            <person name="Maeda Y."/>
            <person name="Veluchamy A."/>
            <person name="Tanaka M."/>
            <person name="Abida H."/>
            <person name="Marechal E."/>
            <person name="Bowler C."/>
            <person name="Muto M."/>
            <person name="Sunaga Y."/>
            <person name="Tanaka M."/>
            <person name="Yoshino T."/>
            <person name="Taniguchi T."/>
            <person name="Fukuda Y."/>
            <person name="Nemoto M."/>
            <person name="Matsumoto M."/>
            <person name="Wong P.S."/>
            <person name="Aburatani S."/>
            <person name="Fujibuchi W."/>
        </authorList>
    </citation>
    <scope>NUCLEOTIDE SEQUENCE [LARGE SCALE GENOMIC DNA]</scope>
    <source>
        <strain evidence="6 7">JPCC DA0580</strain>
    </source>
</reference>
<dbReference type="Gene3D" id="6.10.140.2220">
    <property type="match status" value="1"/>
</dbReference>
<gene>
    <name evidence="6" type="ORF">FisN_13Lu263</name>
</gene>
<dbReference type="PROSITE" id="PS50865">
    <property type="entry name" value="ZF_MYND_2"/>
    <property type="match status" value="1"/>
</dbReference>
<dbReference type="SUPFAM" id="SSF144232">
    <property type="entry name" value="HIT/MYND zinc finger-like"/>
    <property type="match status" value="1"/>
</dbReference>
<keyword evidence="1" id="KW-0479">Metal-binding</keyword>
<dbReference type="InParanoid" id="A0A1Z5KMN9"/>